<comment type="caution">
    <text evidence="15">The sequence shown here is derived from an EMBL/GenBank/DDBJ whole genome shotgun (WGS) entry which is preliminary data.</text>
</comment>
<evidence type="ECO:0000256" key="7">
    <source>
        <dbReference type="ARBA" id="ARBA00022827"/>
    </source>
</evidence>
<keyword evidence="8 13" id="KW-1133">Transmembrane helix</keyword>
<dbReference type="EMBL" id="RQGF01000020">
    <property type="protein sequence ID" value="TGL62074.1"/>
    <property type="molecule type" value="Genomic_DNA"/>
</dbReference>
<keyword evidence="12 13" id="KW-0472">Membrane</keyword>
<dbReference type="GO" id="GO:0016020">
    <property type="term" value="C:membrane"/>
    <property type="evidence" value="ECO:0007669"/>
    <property type="project" value="UniProtKB-SubCell"/>
</dbReference>
<keyword evidence="3" id="KW-0285">Flavoprotein</keyword>
<feature type="transmembrane region" description="Helical" evidence="13">
    <location>
        <begin position="78"/>
        <end position="96"/>
    </location>
</feature>
<dbReference type="GO" id="GO:0050660">
    <property type="term" value="F:flavin adenine dinucleotide binding"/>
    <property type="evidence" value="ECO:0007669"/>
    <property type="project" value="TreeGrafter"/>
</dbReference>
<keyword evidence="4 13" id="KW-0812">Transmembrane</keyword>
<evidence type="ECO:0000256" key="1">
    <source>
        <dbReference type="ARBA" id="ARBA00001974"/>
    </source>
</evidence>
<evidence type="ECO:0000256" key="13">
    <source>
        <dbReference type="SAM" id="Phobius"/>
    </source>
</evidence>
<feature type="transmembrane region" description="Helical" evidence="13">
    <location>
        <begin position="164"/>
        <end position="181"/>
    </location>
</feature>
<dbReference type="GO" id="GO:0016491">
    <property type="term" value="F:oxidoreductase activity"/>
    <property type="evidence" value="ECO:0007669"/>
    <property type="project" value="UniProtKB-KW"/>
</dbReference>
<dbReference type="GO" id="GO:0046872">
    <property type="term" value="F:metal ion binding"/>
    <property type="evidence" value="ECO:0007669"/>
    <property type="project" value="UniProtKB-KW"/>
</dbReference>
<feature type="transmembrane region" description="Helical" evidence="13">
    <location>
        <begin position="37"/>
        <end position="58"/>
    </location>
</feature>
<dbReference type="SUPFAM" id="SSF52343">
    <property type="entry name" value="Ferredoxin reductase-like, C-terminal NADP-linked domain"/>
    <property type="match status" value="1"/>
</dbReference>
<sequence length="441" mass="50374">MSAKKWVLFSVFLGCLIFSLSPGPIHLIQNPTVWELREQLVFLTGACAMSLMVLSMLISVRFEPVNRVMGGLDKAYEIHKWVGIFSFVFIISHWLLEEGAHWLVDLEWIPNPGDLSDGTGFSELEISLFQAGVLFAEIIFYMMIILIGIALINKIPYRFFRVTHKVFPGLFLLLAFHAGTAQMKEHWLSSPGGYLLLILLSIGSVAAVIGLFQKIGNSKRMKGIIDSISIQGEILDLRLKTQDKVLSYKAGQYAFLKFEHDKEPHPFTISSYEENSDTLRFSIKGLGDYTKELKTKIQKGQSVRIEGPYGEFLFEDDSEKQIWIAGGIGITPFMARLEYFSNRGGASKPIDFWYCTRGSLDLQFPSSLDKICKNNSVNLYHLNSDQGEYLSLDLLREKMRNFGDLSIWFCGPKKFREYLIEGLKDYKFDLSKFHYDSFNMR</sequence>
<dbReference type="PANTHER" id="PTHR47354:SF8">
    <property type="entry name" value="1,2-PHENYLACETYL-COA EPOXIDASE, SUBUNIT E"/>
    <property type="match status" value="1"/>
</dbReference>
<comment type="cofactor">
    <cofactor evidence="1">
        <name>FAD</name>
        <dbReference type="ChEBI" id="CHEBI:57692"/>
    </cofactor>
</comment>
<dbReference type="RefSeq" id="WP_135649163.1">
    <property type="nucleotide sequence ID" value="NZ_RQGF01000020.1"/>
</dbReference>
<dbReference type="AlphaFoldDB" id="A0A4R9KB84"/>
<dbReference type="Proteomes" id="UP000297762">
    <property type="component" value="Unassembled WGS sequence"/>
</dbReference>
<keyword evidence="11" id="KW-0411">Iron-sulfur</keyword>
<keyword evidence="5" id="KW-0001">2Fe-2S</keyword>
<gene>
    <name evidence="15" type="ORF">EHQ64_09040</name>
</gene>
<organism evidence="15 16">
    <name type="scientific">Leptospira sarikeiensis</name>
    <dbReference type="NCBI Taxonomy" id="2484943"/>
    <lineage>
        <taxon>Bacteria</taxon>
        <taxon>Pseudomonadati</taxon>
        <taxon>Spirochaetota</taxon>
        <taxon>Spirochaetia</taxon>
        <taxon>Leptospirales</taxon>
        <taxon>Leptospiraceae</taxon>
        <taxon>Leptospira</taxon>
    </lineage>
</organism>
<proteinExistence type="predicted"/>
<dbReference type="Pfam" id="PF01794">
    <property type="entry name" value="Ferric_reduct"/>
    <property type="match status" value="1"/>
</dbReference>
<dbReference type="OrthoDB" id="573132at2"/>
<comment type="subcellular location">
    <subcellularLocation>
        <location evidence="2">Membrane</location>
        <topology evidence="2">Multi-pass membrane protein</topology>
    </subcellularLocation>
</comment>
<dbReference type="SUPFAM" id="SSF63380">
    <property type="entry name" value="Riboflavin synthase domain-like"/>
    <property type="match status" value="1"/>
</dbReference>
<dbReference type="PROSITE" id="PS51384">
    <property type="entry name" value="FAD_FR"/>
    <property type="match status" value="1"/>
</dbReference>
<dbReference type="PANTHER" id="PTHR47354">
    <property type="entry name" value="NADH OXIDOREDUCTASE HCR"/>
    <property type="match status" value="1"/>
</dbReference>
<evidence type="ECO:0000256" key="5">
    <source>
        <dbReference type="ARBA" id="ARBA00022714"/>
    </source>
</evidence>
<evidence type="ECO:0000259" key="14">
    <source>
        <dbReference type="PROSITE" id="PS51384"/>
    </source>
</evidence>
<keyword evidence="10" id="KW-0408">Iron</keyword>
<keyword evidence="9" id="KW-0560">Oxidoreductase</keyword>
<dbReference type="CDD" id="cd06198">
    <property type="entry name" value="FNR_like_3"/>
    <property type="match status" value="1"/>
</dbReference>
<dbReference type="Gene3D" id="3.40.50.80">
    <property type="entry name" value="Nucleotide-binding domain of ferredoxin-NADP reductase (FNR) module"/>
    <property type="match status" value="1"/>
</dbReference>
<evidence type="ECO:0000256" key="3">
    <source>
        <dbReference type="ARBA" id="ARBA00022630"/>
    </source>
</evidence>
<evidence type="ECO:0000256" key="4">
    <source>
        <dbReference type="ARBA" id="ARBA00022692"/>
    </source>
</evidence>
<keyword evidence="6" id="KW-0479">Metal-binding</keyword>
<keyword evidence="16" id="KW-1185">Reference proteome</keyword>
<dbReference type="PRINTS" id="PR00410">
    <property type="entry name" value="PHEHYDRXLASE"/>
</dbReference>
<feature type="transmembrane region" description="Helical" evidence="13">
    <location>
        <begin position="128"/>
        <end position="152"/>
    </location>
</feature>
<evidence type="ECO:0000256" key="8">
    <source>
        <dbReference type="ARBA" id="ARBA00022989"/>
    </source>
</evidence>
<evidence type="ECO:0000256" key="10">
    <source>
        <dbReference type="ARBA" id="ARBA00023004"/>
    </source>
</evidence>
<evidence type="ECO:0000256" key="6">
    <source>
        <dbReference type="ARBA" id="ARBA00022723"/>
    </source>
</evidence>
<keyword evidence="7" id="KW-0274">FAD</keyword>
<dbReference type="Pfam" id="PF08022">
    <property type="entry name" value="FAD_binding_8"/>
    <property type="match status" value="1"/>
</dbReference>
<dbReference type="InterPro" id="IPR013112">
    <property type="entry name" value="FAD-bd_8"/>
</dbReference>
<dbReference type="InterPro" id="IPR013130">
    <property type="entry name" value="Fe3_Rdtase_TM_dom"/>
</dbReference>
<dbReference type="InterPro" id="IPR017927">
    <property type="entry name" value="FAD-bd_FR_type"/>
</dbReference>
<evidence type="ECO:0000256" key="2">
    <source>
        <dbReference type="ARBA" id="ARBA00004141"/>
    </source>
</evidence>
<feature type="transmembrane region" description="Helical" evidence="13">
    <location>
        <begin position="193"/>
        <end position="212"/>
    </location>
</feature>
<reference evidence="15" key="1">
    <citation type="journal article" date="2019" name="PLoS Negl. Trop. Dis.">
        <title>Revisiting the worldwide diversity of Leptospira species in the environment.</title>
        <authorList>
            <person name="Vincent A.T."/>
            <person name="Schiettekatte O."/>
            <person name="Bourhy P."/>
            <person name="Veyrier F.J."/>
            <person name="Picardeau M."/>
        </authorList>
    </citation>
    <scope>NUCLEOTIDE SEQUENCE [LARGE SCALE GENOMIC DNA]</scope>
    <source>
        <strain evidence="15">201702455</strain>
    </source>
</reference>
<evidence type="ECO:0000256" key="11">
    <source>
        <dbReference type="ARBA" id="ARBA00023014"/>
    </source>
</evidence>
<dbReference type="InterPro" id="IPR039261">
    <property type="entry name" value="FNR_nucleotide-bd"/>
</dbReference>
<accession>A0A4R9KB84</accession>
<feature type="domain" description="FAD-binding FR-type" evidence="14">
    <location>
        <begin position="217"/>
        <end position="315"/>
    </location>
</feature>
<dbReference type="InterPro" id="IPR017938">
    <property type="entry name" value="Riboflavin_synthase-like_b-brl"/>
</dbReference>
<dbReference type="Gene3D" id="2.40.30.10">
    <property type="entry name" value="Translation factors"/>
    <property type="match status" value="1"/>
</dbReference>
<evidence type="ECO:0000313" key="15">
    <source>
        <dbReference type="EMBL" id="TGL62074.1"/>
    </source>
</evidence>
<name>A0A4R9KB84_9LEPT</name>
<evidence type="ECO:0000256" key="9">
    <source>
        <dbReference type="ARBA" id="ARBA00023002"/>
    </source>
</evidence>
<evidence type="ECO:0000313" key="16">
    <source>
        <dbReference type="Proteomes" id="UP000297762"/>
    </source>
</evidence>
<dbReference type="InterPro" id="IPR050415">
    <property type="entry name" value="MRET"/>
</dbReference>
<protein>
    <submittedName>
        <fullName evidence="15">Iron reductase</fullName>
    </submittedName>
</protein>
<evidence type="ECO:0000256" key="12">
    <source>
        <dbReference type="ARBA" id="ARBA00023136"/>
    </source>
</evidence>
<dbReference type="GO" id="GO:0051537">
    <property type="term" value="F:2 iron, 2 sulfur cluster binding"/>
    <property type="evidence" value="ECO:0007669"/>
    <property type="project" value="UniProtKB-KW"/>
</dbReference>